<dbReference type="NCBIfam" id="TIGR02252">
    <property type="entry name" value="DREG-2"/>
    <property type="match status" value="1"/>
</dbReference>
<dbReference type="RefSeq" id="WP_006625233.1">
    <property type="nucleotide sequence ID" value="NZ_JBBWYZ010000038.1"/>
</dbReference>
<sequence length="244" mass="26890">MPMMINDNILPPKLILLDAVGTLFGVRESVGDIYSKIAQKWGVNVCPKTLNQAFYQSFSAATPMAFPGADMAEIPQLELAWWRDIAAESFKAVGVFQEFSDFPKFFDHLYQEFATAEPWVVYPDVIPTLTKWRNCGIELGVLSNFDSRLYPVLEVLDLGGFFSTVTISTEVGAAKPDPKIFAVALEKYDFQPGEVLHIGDSLTADYEGAKSAGIAGVLVERDTPSTPDKASYSTLAEIELNCDR</sequence>
<dbReference type="PANTHER" id="PTHR46191:SF2">
    <property type="entry name" value="HALOACID DEHALOGENASE-LIKE HYDROLASE DOMAIN-CONTAINING PROTEIN 3"/>
    <property type="match status" value="1"/>
</dbReference>
<name>A0ABU9ETP9_LIMFS</name>
<dbReference type="NCBIfam" id="TIGR01549">
    <property type="entry name" value="HAD-SF-IA-v1"/>
    <property type="match status" value="1"/>
</dbReference>
<keyword evidence="1" id="KW-0378">Hydrolase</keyword>
<comment type="caution">
    <text evidence="1">The sequence shown here is derived from an EMBL/GenBank/DDBJ whole genome shotgun (WGS) entry which is preliminary data.</text>
</comment>
<dbReference type="InterPro" id="IPR036412">
    <property type="entry name" value="HAD-like_sf"/>
</dbReference>
<dbReference type="CDD" id="cd16415">
    <property type="entry name" value="HAD_dREG-2_like"/>
    <property type="match status" value="1"/>
</dbReference>
<proteinExistence type="predicted"/>
<dbReference type="PANTHER" id="PTHR46191">
    <property type="match status" value="1"/>
</dbReference>
<dbReference type="Pfam" id="PF00702">
    <property type="entry name" value="Hydrolase"/>
    <property type="match status" value="1"/>
</dbReference>
<dbReference type="InterPro" id="IPR023214">
    <property type="entry name" value="HAD_sf"/>
</dbReference>
<dbReference type="GO" id="GO:0016787">
    <property type="term" value="F:hydrolase activity"/>
    <property type="evidence" value="ECO:0007669"/>
    <property type="project" value="UniProtKB-KW"/>
</dbReference>
<dbReference type="Gene3D" id="3.40.50.1000">
    <property type="entry name" value="HAD superfamily/HAD-like"/>
    <property type="match status" value="1"/>
</dbReference>
<organism evidence="1 2">
    <name type="scientific">Limnospira fusiformis PMC 851.14</name>
    <dbReference type="NCBI Taxonomy" id="2219512"/>
    <lineage>
        <taxon>Bacteria</taxon>
        <taxon>Bacillati</taxon>
        <taxon>Cyanobacteriota</taxon>
        <taxon>Cyanophyceae</taxon>
        <taxon>Oscillatoriophycideae</taxon>
        <taxon>Oscillatoriales</taxon>
        <taxon>Sirenicapillariaceae</taxon>
        <taxon>Limnospira</taxon>
    </lineage>
</organism>
<dbReference type="SUPFAM" id="SSF56784">
    <property type="entry name" value="HAD-like"/>
    <property type="match status" value="1"/>
</dbReference>
<gene>
    <name evidence="1" type="ORF">AAEJ74_27970</name>
</gene>
<dbReference type="Gene3D" id="1.10.150.720">
    <property type="entry name" value="Haloacid dehalogenase-like hydrolase"/>
    <property type="match status" value="1"/>
</dbReference>
<evidence type="ECO:0000313" key="1">
    <source>
        <dbReference type="EMBL" id="MEK9515346.1"/>
    </source>
</evidence>
<dbReference type="EMBL" id="JBBWYZ010000038">
    <property type="protein sequence ID" value="MEK9515346.1"/>
    <property type="molecule type" value="Genomic_DNA"/>
</dbReference>
<reference evidence="1 2" key="1">
    <citation type="journal article" date="2024" name="Front. Microbiol.">
        <title>Transcriptomic insights into the dominance of two phototrophs throughout the water column of a tropical hypersaline-alkaline crater lake (Dziani Dzaha, Mayotte).</title>
        <authorList>
            <person name="Duperron S."/>
            <person name="Halary S."/>
            <person name="Bouly J.-P."/>
            <person name="Roussel T."/>
            <person name="Hugoni M."/>
            <person name="Bruto M."/>
            <person name="Oger P."/>
            <person name="Duval C."/>
            <person name="Woo A."/>
            <person name="Jezequiel D."/>
            <person name="Ader M."/>
            <person name="Leboulanger C."/>
            <person name="Agogue H."/>
            <person name="Grossi V."/>
            <person name="Trousselier M."/>
            <person name="Bernard C."/>
        </authorList>
    </citation>
    <scope>NUCLEOTIDE SEQUENCE [LARGE SCALE GENOMIC DNA]</scope>
    <source>
        <strain evidence="1 2">PMC 851.14</strain>
    </source>
</reference>
<dbReference type="InterPro" id="IPR011949">
    <property type="entry name" value="HAD-SF_hydro_IA_REG-2-like"/>
</dbReference>
<dbReference type="SFLD" id="SFLDS00003">
    <property type="entry name" value="Haloacid_Dehalogenase"/>
    <property type="match status" value="1"/>
</dbReference>
<dbReference type="SFLD" id="SFLDG01129">
    <property type="entry name" value="C1.5:_HAD__Beta-PGM__Phosphata"/>
    <property type="match status" value="1"/>
</dbReference>
<dbReference type="InterPro" id="IPR051828">
    <property type="entry name" value="HAD-like_hydrolase_domain"/>
</dbReference>
<dbReference type="Proteomes" id="UP001387447">
    <property type="component" value="Unassembled WGS sequence"/>
</dbReference>
<dbReference type="NCBIfam" id="TIGR01509">
    <property type="entry name" value="HAD-SF-IA-v3"/>
    <property type="match status" value="1"/>
</dbReference>
<protein>
    <submittedName>
        <fullName evidence="1">HAD family hydrolase</fullName>
    </submittedName>
</protein>
<dbReference type="InterPro" id="IPR044924">
    <property type="entry name" value="HAD-SF_hydro_IA_REG-2-like_cap"/>
</dbReference>
<accession>A0ABU9ETP9</accession>
<keyword evidence="2" id="KW-1185">Reference proteome</keyword>
<dbReference type="InterPro" id="IPR006439">
    <property type="entry name" value="HAD-SF_hydro_IA"/>
</dbReference>
<evidence type="ECO:0000313" key="2">
    <source>
        <dbReference type="Proteomes" id="UP001387447"/>
    </source>
</evidence>